<dbReference type="EMBL" id="BX294151">
    <property type="protein sequence ID" value="CAD78783.1"/>
    <property type="molecule type" value="Genomic_DNA"/>
</dbReference>
<evidence type="ECO:0000313" key="2">
    <source>
        <dbReference type="Proteomes" id="UP000001025"/>
    </source>
</evidence>
<proteinExistence type="predicted"/>
<protein>
    <submittedName>
        <fullName evidence="1">Uncharacterized protein</fullName>
    </submittedName>
</protein>
<dbReference type="Proteomes" id="UP000001025">
    <property type="component" value="Chromosome"/>
</dbReference>
<dbReference type="PATRIC" id="fig|243090.15.peg.4952"/>
<dbReference type="STRING" id="243090.RB10243"/>
<dbReference type="KEGG" id="rba:RB10243"/>
<dbReference type="OrthoDB" id="232833at2"/>
<gene>
    <name evidence="1" type="ordered locus">RB10243</name>
</gene>
<dbReference type="eggNOG" id="COG0613">
    <property type="taxonomic scope" value="Bacteria"/>
</dbReference>
<reference evidence="1 2" key="1">
    <citation type="journal article" date="2003" name="Proc. Natl. Acad. Sci. U.S.A.">
        <title>Complete genome sequence of the marine planctomycete Pirellula sp. strain 1.</title>
        <authorList>
            <person name="Gloeckner F.O."/>
            <person name="Kube M."/>
            <person name="Bauer M."/>
            <person name="Teeling H."/>
            <person name="Lombardot T."/>
            <person name="Ludwig W."/>
            <person name="Gade D."/>
            <person name="Beck A."/>
            <person name="Borzym K."/>
            <person name="Heitmann K."/>
            <person name="Rabus R."/>
            <person name="Schlesner H."/>
            <person name="Amann R."/>
            <person name="Reinhardt R."/>
        </authorList>
    </citation>
    <scope>NUCLEOTIDE SEQUENCE [LARGE SCALE GENOMIC DNA]</scope>
    <source>
        <strain evidence="2">DSM 10527 / NCIMB 13988 / SH1</strain>
    </source>
</reference>
<dbReference type="EnsemblBacteria" id="CAD78783">
    <property type="protein sequence ID" value="CAD78783"/>
    <property type="gene ID" value="RB10243"/>
</dbReference>
<dbReference type="InParanoid" id="Q7UFA0"/>
<sequence length="576" mass="64442">MCHFDRNSLLWIHHSKHRTTDRWGNAVKSICPLFALVLCGFCPPVPLWADGDLTLRVVDESTGEPTIARMELTRQLPTTVRRTSRPKSVSVAPRHSLSSGPGFVLDEFAELSLQDGAYEFKLTRGPESRVLRGTFEVQRGGEDEHQLALPRMVQMRPEGWTSGDCLVPRSAESLPMRMTAEDLHLANVLRDLEIAGRGIEKPIPRRNAKNLFGDNEPVQTPDGWPTEPLWIETNVDCIGGLAFYRNQIDPDWNPVPTEKFASQELASLGWLASLPADSSTRVAIENPFAWLLPIWLASEKIDGVFVLGDWLRLNESVNRVSDGRMLQPANRTDATQLGRDAEQIHWHLLDAGFRLAPMAGSGDEPGNSPVGYNRLYVAARSQTSSFDSREESVAVGTMEDWWNAAWDGCSFATNGPLMRTNLEGRLPGHVFEIRRADVSGDESVELTAEVVLNVRDPVEYLEVIHNGRLHYGAKLDEFAKAGGRIPPLKIKESGWATVRVVTLHEDHYRAVISSPWYFQVGGQPRISARSVAFFQKWLGETEQRLAKLPPDQLKAFVPYVRAARKFWAERAEKAGS</sequence>
<dbReference type="HOGENOM" id="CLU_473169_0_0_0"/>
<name>Q7UFA0_RHOBA</name>
<dbReference type="AlphaFoldDB" id="Q7UFA0"/>
<keyword evidence="2" id="KW-1185">Reference proteome</keyword>
<evidence type="ECO:0000313" key="1">
    <source>
        <dbReference type="EMBL" id="CAD78783.1"/>
    </source>
</evidence>
<accession>Q7UFA0</accession>
<organism evidence="1 2">
    <name type="scientific">Rhodopirellula baltica (strain DSM 10527 / NCIMB 13988 / SH1)</name>
    <dbReference type="NCBI Taxonomy" id="243090"/>
    <lineage>
        <taxon>Bacteria</taxon>
        <taxon>Pseudomonadati</taxon>
        <taxon>Planctomycetota</taxon>
        <taxon>Planctomycetia</taxon>
        <taxon>Pirellulales</taxon>
        <taxon>Pirellulaceae</taxon>
        <taxon>Rhodopirellula</taxon>
    </lineage>
</organism>